<reference evidence="2" key="1">
    <citation type="submission" date="2023-03" db="EMBL/GenBank/DDBJ databases">
        <title>Massive genome expansion in bonnet fungi (Mycena s.s.) driven by repeated elements and novel gene families across ecological guilds.</title>
        <authorList>
            <consortium name="Lawrence Berkeley National Laboratory"/>
            <person name="Harder C.B."/>
            <person name="Miyauchi S."/>
            <person name="Viragh M."/>
            <person name="Kuo A."/>
            <person name="Thoen E."/>
            <person name="Andreopoulos B."/>
            <person name="Lu D."/>
            <person name="Skrede I."/>
            <person name="Drula E."/>
            <person name="Henrissat B."/>
            <person name="Morin E."/>
            <person name="Kohler A."/>
            <person name="Barry K."/>
            <person name="LaButti K."/>
            <person name="Morin E."/>
            <person name="Salamov A."/>
            <person name="Lipzen A."/>
            <person name="Mereny Z."/>
            <person name="Hegedus B."/>
            <person name="Baldrian P."/>
            <person name="Stursova M."/>
            <person name="Weitz H."/>
            <person name="Taylor A."/>
            <person name="Grigoriev I.V."/>
            <person name="Nagy L.G."/>
            <person name="Martin F."/>
            <person name="Kauserud H."/>
        </authorList>
    </citation>
    <scope>NUCLEOTIDE SEQUENCE</scope>
    <source>
        <strain evidence="2">CBHHK002</strain>
    </source>
</reference>
<accession>A0AAD7ECM4</accession>
<dbReference type="AlphaFoldDB" id="A0AAD7ECM4"/>
<comment type="caution">
    <text evidence="2">The sequence shown here is derived from an EMBL/GenBank/DDBJ whole genome shotgun (WGS) entry which is preliminary data.</text>
</comment>
<evidence type="ECO:0000256" key="1">
    <source>
        <dbReference type="SAM" id="Phobius"/>
    </source>
</evidence>
<organism evidence="2 3">
    <name type="scientific">Mycena albidolilacea</name>
    <dbReference type="NCBI Taxonomy" id="1033008"/>
    <lineage>
        <taxon>Eukaryota</taxon>
        <taxon>Fungi</taxon>
        <taxon>Dikarya</taxon>
        <taxon>Basidiomycota</taxon>
        <taxon>Agaricomycotina</taxon>
        <taxon>Agaricomycetes</taxon>
        <taxon>Agaricomycetidae</taxon>
        <taxon>Agaricales</taxon>
        <taxon>Marasmiineae</taxon>
        <taxon>Mycenaceae</taxon>
        <taxon>Mycena</taxon>
    </lineage>
</organism>
<sequence length="217" mass="24207">MTHQDAAPTSFVMTRNIALLRTTQDFGLPLAESSHFDDPSPNSALCKILEEVEVDAPQFYHNCSPTPADFPLRGTNSRPREWGHPVHVGCRPLRLLLLAAGGLASLRFELGFNFASRARPFSDFSAWCSLAMVELKHLVVVALGTPFRAMTALPLILALFVLCILRRLCTPLPLRMLLRPVPLLLRIRSEHRLLLLLCQDLHIFPSLHAKEGGNFGR</sequence>
<evidence type="ECO:0000313" key="2">
    <source>
        <dbReference type="EMBL" id="KAJ7310788.1"/>
    </source>
</evidence>
<keyword evidence="1" id="KW-0472">Membrane</keyword>
<gene>
    <name evidence="2" type="ORF">DFH08DRAFT_455700</name>
</gene>
<keyword evidence="1" id="KW-0812">Transmembrane</keyword>
<dbReference type="Proteomes" id="UP001218218">
    <property type="component" value="Unassembled WGS sequence"/>
</dbReference>
<name>A0AAD7ECM4_9AGAR</name>
<feature type="transmembrane region" description="Helical" evidence="1">
    <location>
        <begin position="149"/>
        <end position="169"/>
    </location>
</feature>
<proteinExistence type="predicted"/>
<keyword evidence="3" id="KW-1185">Reference proteome</keyword>
<keyword evidence="1" id="KW-1133">Transmembrane helix</keyword>
<protein>
    <submittedName>
        <fullName evidence="2">Uncharacterized protein</fullName>
    </submittedName>
</protein>
<dbReference type="EMBL" id="JARIHO010000077">
    <property type="protein sequence ID" value="KAJ7310788.1"/>
    <property type="molecule type" value="Genomic_DNA"/>
</dbReference>
<evidence type="ECO:0000313" key="3">
    <source>
        <dbReference type="Proteomes" id="UP001218218"/>
    </source>
</evidence>